<dbReference type="PIRSF" id="PIRSF005508">
    <property type="entry name" value="Acr3"/>
    <property type="match status" value="1"/>
</dbReference>
<sequence length="389" mass="42449">MSSEPKSGDFTASPLAEQPDVVPATARDLEGQVDGDGDEEKDSISAFKALGWLDRFLALWIFLAMAIGIILGNFVPSTGPALQKGKFVGVSVPIAVGLLVMMYPILCKVRYESLHKLLAQRSMWKQILFSVVVNWVVAPFLMLGLAWAFLPDKSDLRSGLILVGLGRCIAMVLIWNGLAGGDNEYCAILVAINSILQMVLFAPLAVFFIRVIGGETGVRDVSYEVVATSVGVFLGIPLAAAIITRFALRMTAGPAWYERVFLRFAAPWSLIGLLYTIIVLFASQGRQVVHQVVSVVRVAAPLVVYFISIFCVTLFITYRLGFKYPLAVTQSFTASSNNFELAIAVAVATFGPDSDQALASTVGPLIEVPVLLGLVYLMRFMRKRWDWKA</sequence>
<evidence type="ECO:0000313" key="13">
    <source>
        <dbReference type="EMBL" id="OAQ75548.1"/>
    </source>
</evidence>
<feature type="transmembrane region" description="Helical" evidence="11">
    <location>
        <begin position="357"/>
        <end position="378"/>
    </location>
</feature>
<evidence type="ECO:0000256" key="3">
    <source>
        <dbReference type="ARBA" id="ARBA00022448"/>
    </source>
</evidence>
<keyword evidence="5 9" id="KW-0812">Transmembrane</keyword>
<feature type="compositionally biased region" description="Acidic residues" evidence="10">
    <location>
        <begin position="31"/>
        <end position="40"/>
    </location>
</feature>
<comment type="similarity">
    <text evidence="2 9">Belongs to the arsenical resistance-3 (ACR3) (TC 2.A.59) family.</text>
</comment>
<keyword evidence="8 9" id="KW-0472">Membrane</keyword>
<evidence type="ECO:0000313" key="16">
    <source>
        <dbReference type="Proteomes" id="UP001287286"/>
    </source>
</evidence>
<evidence type="ECO:0000256" key="4">
    <source>
        <dbReference type="ARBA" id="ARBA00022475"/>
    </source>
</evidence>
<evidence type="ECO:0000313" key="12">
    <source>
        <dbReference type="EMBL" id="KAK4087971.1"/>
    </source>
</evidence>
<dbReference type="Proteomes" id="UP000078340">
    <property type="component" value="Unassembled WGS sequence"/>
</dbReference>
<evidence type="ECO:0000256" key="1">
    <source>
        <dbReference type="ARBA" id="ARBA00004651"/>
    </source>
</evidence>
<feature type="region of interest" description="Disordered" evidence="10">
    <location>
        <begin position="1"/>
        <end position="40"/>
    </location>
</feature>
<protein>
    <submittedName>
        <fullName evidence="13">Arsenical-resistance protein</fullName>
    </submittedName>
</protein>
<evidence type="ECO:0000256" key="7">
    <source>
        <dbReference type="ARBA" id="ARBA00022989"/>
    </source>
</evidence>
<evidence type="ECO:0000256" key="2">
    <source>
        <dbReference type="ARBA" id="ARBA00010110"/>
    </source>
</evidence>
<evidence type="ECO:0000256" key="8">
    <source>
        <dbReference type="ARBA" id="ARBA00023136"/>
    </source>
</evidence>
<dbReference type="EMBL" id="JAWRVI010000028">
    <property type="protein sequence ID" value="KAK4087971.1"/>
    <property type="molecule type" value="Genomic_DNA"/>
</dbReference>
<evidence type="ECO:0000256" key="9">
    <source>
        <dbReference type="PIRNR" id="PIRNR005508"/>
    </source>
</evidence>
<feature type="transmembrane region" description="Helical" evidence="11">
    <location>
        <begin position="225"/>
        <end position="248"/>
    </location>
</feature>
<feature type="transmembrane region" description="Helical" evidence="11">
    <location>
        <begin position="127"/>
        <end position="150"/>
    </location>
</feature>
<gene>
    <name evidence="12" type="ORF">Purlil1_7729</name>
    <name evidence="13" type="ORF">VFPBJ_09521</name>
    <name evidence="14" type="ORF">VFPFJ_09631</name>
</gene>
<keyword evidence="6" id="KW-0059">Arsenical resistance</keyword>
<dbReference type="GO" id="GO:0005886">
    <property type="term" value="C:plasma membrane"/>
    <property type="evidence" value="ECO:0007669"/>
    <property type="project" value="UniProtKB-SubCell"/>
</dbReference>
<reference evidence="12 16" key="3">
    <citation type="journal article" date="2024" name="Microbiol. Resour. Announc.">
        <title>Genome annotations for the ascomycete fungi Trichoderma harzianum, Trichoderma aggressivum, and Purpureocillium lilacinum.</title>
        <authorList>
            <person name="Beijen E.P.W."/>
            <person name="Ohm R.A."/>
        </authorList>
    </citation>
    <scope>NUCLEOTIDE SEQUENCE [LARGE SCALE GENOMIC DNA]</scope>
    <source>
        <strain evidence="12 16">CBS 150709</strain>
    </source>
</reference>
<dbReference type="Proteomes" id="UP001287286">
    <property type="component" value="Unassembled WGS sequence"/>
</dbReference>
<comment type="caution">
    <text evidence="13">The sequence shown here is derived from an EMBL/GenBank/DDBJ whole genome shotgun (WGS) entry which is preliminary data.</text>
</comment>
<accession>A0A179GDD3</accession>
<keyword evidence="4 9" id="KW-1003">Cell membrane</keyword>
<feature type="transmembrane region" description="Helical" evidence="11">
    <location>
        <begin position="56"/>
        <end position="75"/>
    </location>
</feature>
<name>A0A179GDD3_PURLI</name>
<dbReference type="Gene3D" id="1.20.1530.20">
    <property type="match status" value="1"/>
</dbReference>
<keyword evidence="3 9" id="KW-0813">Transport</keyword>
<evidence type="ECO:0000256" key="5">
    <source>
        <dbReference type="ARBA" id="ARBA00022692"/>
    </source>
</evidence>
<feature type="transmembrane region" description="Helical" evidence="11">
    <location>
        <begin position="156"/>
        <end position="175"/>
    </location>
</feature>
<feature type="transmembrane region" description="Helical" evidence="11">
    <location>
        <begin position="187"/>
        <end position="213"/>
    </location>
</feature>
<dbReference type="PANTHER" id="PTHR43057">
    <property type="entry name" value="ARSENITE EFFLUX TRANSPORTER"/>
    <property type="match status" value="1"/>
</dbReference>
<feature type="transmembrane region" description="Helical" evidence="11">
    <location>
        <begin position="332"/>
        <end position="351"/>
    </location>
</feature>
<dbReference type="PANTHER" id="PTHR43057:SF1">
    <property type="entry name" value="ARSENICAL-RESISTANCE PROTEIN 3"/>
    <property type="match status" value="1"/>
</dbReference>
<evidence type="ECO:0000256" key="10">
    <source>
        <dbReference type="SAM" id="MobiDB-lite"/>
    </source>
</evidence>
<dbReference type="InterPro" id="IPR004706">
    <property type="entry name" value="Arsenical-R_Acr3"/>
</dbReference>
<feature type="transmembrane region" description="Helical" evidence="11">
    <location>
        <begin position="302"/>
        <end position="320"/>
    </location>
</feature>
<organism evidence="13 15">
    <name type="scientific">Purpureocillium lilacinum</name>
    <name type="common">Paecilomyces lilacinus</name>
    <dbReference type="NCBI Taxonomy" id="33203"/>
    <lineage>
        <taxon>Eukaryota</taxon>
        <taxon>Fungi</taxon>
        <taxon>Dikarya</taxon>
        <taxon>Ascomycota</taxon>
        <taxon>Pezizomycotina</taxon>
        <taxon>Sordariomycetes</taxon>
        <taxon>Hypocreomycetidae</taxon>
        <taxon>Hypocreales</taxon>
        <taxon>Ophiocordycipitaceae</taxon>
        <taxon>Purpureocillium</taxon>
    </lineage>
</organism>
<keyword evidence="16" id="KW-1185">Reference proteome</keyword>
<feature type="transmembrane region" description="Helical" evidence="11">
    <location>
        <begin position="87"/>
        <end position="106"/>
    </location>
</feature>
<dbReference type="GO" id="GO:0015105">
    <property type="term" value="F:arsenite transmembrane transporter activity"/>
    <property type="evidence" value="ECO:0007669"/>
    <property type="project" value="TreeGrafter"/>
</dbReference>
<dbReference type="NCBIfam" id="TIGR00832">
    <property type="entry name" value="acr3"/>
    <property type="match status" value="1"/>
</dbReference>
<reference evidence="13 15" key="1">
    <citation type="submission" date="2016-01" db="EMBL/GenBank/DDBJ databases">
        <title>Biosynthesis of antibiotic leucinostatins and their inhibition on Phytophthora in bio-control Purpureocillium lilacinum.</title>
        <authorList>
            <person name="Wang G."/>
            <person name="Liu Z."/>
            <person name="Lin R."/>
            <person name="Li E."/>
            <person name="Mao Z."/>
            <person name="Ling J."/>
            <person name="Yin W."/>
            <person name="Xie B."/>
        </authorList>
    </citation>
    <scope>NUCLEOTIDE SEQUENCE [LARGE SCALE GENOMIC DNA]</scope>
    <source>
        <strain evidence="13">PLBJ-1</strain>
        <strain evidence="14">PLFJ-1</strain>
    </source>
</reference>
<evidence type="ECO:0000256" key="6">
    <source>
        <dbReference type="ARBA" id="ARBA00022849"/>
    </source>
</evidence>
<proteinExistence type="inferred from homology"/>
<dbReference type="EMBL" id="LSBI01000009">
    <property type="protein sequence ID" value="OAQ81176.1"/>
    <property type="molecule type" value="Genomic_DNA"/>
</dbReference>
<dbReference type="Pfam" id="PF01758">
    <property type="entry name" value="SBF"/>
    <property type="match status" value="1"/>
</dbReference>
<dbReference type="AlphaFoldDB" id="A0A179GDD3"/>
<dbReference type="InterPro" id="IPR002657">
    <property type="entry name" value="BilAc:Na_symport/Acr3"/>
</dbReference>
<feature type="transmembrane region" description="Helical" evidence="11">
    <location>
        <begin position="260"/>
        <end position="282"/>
    </location>
</feature>
<dbReference type="EMBL" id="LSBH01000008">
    <property type="protein sequence ID" value="OAQ75548.1"/>
    <property type="molecule type" value="Genomic_DNA"/>
</dbReference>
<evidence type="ECO:0000313" key="14">
    <source>
        <dbReference type="EMBL" id="OAQ81176.1"/>
    </source>
</evidence>
<evidence type="ECO:0000313" key="15">
    <source>
        <dbReference type="Proteomes" id="UP000078240"/>
    </source>
</evidence>
<evidence type="ECO:0000256" key="11">
    <source>
        <dbReference type="SAM" id="Phobius"/>
    </source>
</evidence>
<reference evidence="12" key="2">
    <citation type="submission" date="2023-11" db="EMBL/GenBank/DDBJ databases">
        <authorList>
            <person name="Beijen E."/>
            <person name="Ohm R.A."/>
        </authorList>
    </citation>
    <scope>NUCLEOTIDE SEQUENCE</scope>
    <source>
        <strain evidence="12">CBS 150709</strain>
    </source>
</reference>
<dbReference type="FunFam" id="1.20.1530.20:FF:000009">
    <property type="entry name" value="Arsenite transporter, ACR3 family"/>
    <property type="match status" value="1"/>
</dbReference>
<keyword evidence="7 9" id="KW-1133">Transmembrane helix</keyword>
<dbReference type="GO" id="GO:0046685">
    <property type="term" value="P:response to arsenic-containing substance"/>
    <property type="evidence" value="ECO:0007669"/>
    <property type="project" value="UniProtKB-KW"/>
</dbReference>
<comment type="subcellular location">
    <subcellularLocation>
        <location evidence="1 9">Cell membrane</location>
        <topology evidence="1 9">Multi-pass membrane protein</topology>
    </subcellularLocation>
</comment>
<dbReference type="STRING" id="33203.A0A179GDD3"/>
<dbReference type="GO" id="GO:0015104">
    <property type="term" value="F:antimonite transmembrane transporter activity"/>
    <property type="evidence" value="ECO:0007669"/>
    <property type="project" value="TreeGrafter"/>
</dbReference>
<dbReference type="GO" id="GO:0015297">
    <property type="term" value="F:antiporter activity"/>
    <property type="evidence" value="ECO:0007669"/>
    <property type="project" value="UniProtKB-UniRule"/>
</dbReference>
<dbReference type="InterPro" id="IPR038770">
    <property type="entry name" value="Na+/solute_symporter_sf"/>
</dbReference>
<dbReference type="Proteomes" id="UP000078240">
    <property type="component" value="Unassembled WGS sequence"/>
</dbReference>
<dbReference type="OMA" id="MVLMWGY"/>